<name>A0A0C2GM64_9BILA</name>
<dbReference type="Pfam" id="PF03314">
    <property type="entry name" value="DUF273"/>
    <property type="match status" value="1"/>
</dbReference>
<evidence type="ECO:0000313" key="1">
    <source>
        <dbReference type="EMBL" id="KIH58156.1"/>
    </source>
</evidence>
<dbReference type="PANTHER" id="PTHR31562">
    <property type="entry name" value="PROTEIN CBG18972"/>
    <property type="match status" value="1"/>
</dbReference>
<dbReference type="PANTHER" id="PTHR31562:SF8">
    <property type="entry name" value="ALPHA-1,6-MANNOSYLTRANSFERASE"/>
    <property type="match status" value="1"/>
</dbReference>
<reference evidence="1 2" key="1">
    <citation type="submission" date="2013-12" db="EMBL/GenBank/DDBJ databases">
        <title>Draft genome of the parsitic nematode Ancylostoma duodenale.</title>
        <authorList>
            <person name="Mitreva M."/>
        </authorList>
    </citation>
    <scope>NUCLEOTIDE SEQUENCE [LARGE SCALE GENOMIC DNA]</scope>
    <source>
        <strain evidence="1 2">Zhejiang</strain>
    </source>
</reference>
<proteinExistence type="predicted"/>
<dbReference type="Proteomes" id="UP000054047">
    <property type="component" value="Unassembled WGS sequence"/>
</dbReference>
<dbReference type="AlphaFoldDB" id="A0A0C2GM64"/>
<organism evidence="1 2">
    <name type="scientific">Ancylostoma duodenale</name>
    <dbReference type="NCBI Taxonomy" id="51022"/>
    <lineage>
        <taxon>Eukaryota</taxon>
        <taxon>Metazoa</taxon>
        <taxon>Ecdysozoa</taxon>
        <taxon>Nematoda</taxon>
        <taxon>Chromadorea</taxon>
        <taxon>Rhabditida</taxon>
        <taxon>Rhabditina</taxon>
        <taxon>Rhabditomorpha</taxon>
        <taxon>Strongyloidea</taxon>
        <taxon>Ancylostomatidae</taxon>
        <taxon>Ancylostomatinae</taxon>
        <taxon>Ancylostoma</taxon>
    </lineage>
</organism>
<dbReference type="Gene3D" id="3.90.550.10">
    <property type="entry name" value="Spore Coat Polysaccharide Biosynthesis Protein SpsA, Chain A"/>
    <property type="match status" value="1"/>
</dbReference>
<sequence>MYVPNTDKDPRVLRSCGKHIEVYFKKHCAAALYLPETDWMLVLDADTGVVNPNHCIEEWIDDSVDVILYERIFNWEIMAGNYLMLLLEVLIPECIDEYRACEDYWMNATDYETYMATVMCARMALGARRIWPGKVRIYRRFGAFARDGWATHEMYVWRHSQRTTYFRAVELVHVH</sequence>
<dbReference type="InterPro" id="IPR029044">
    <property type="entry name" value="Nucleotide-diphossugar_trans"/>
</dbReference>
<protein>
    <submittedName>
        <fullName evidence="1">Uncharacterized protein</fullName>
    </submittedName>
</protein>
<dbReference type="OrthoDB" id="407658at2759"/>
<dbReference type="EMBL" id="KN733456">
    <property type="protein sequence ID" value="KIH58156.1"/>
    <property type="molecule type" value="Genomic_DNA"/>
</dbReference>
<evidence type="ECO:0000313" key="2">
    <source>
        <dbReference type="Proteomes" id="UP000054047"/>
    </source>
</evidence>
<accession>A0A0C2GM64</accession>
<gene>
    <name evidence="1" type="ORF">ANCDUO_11643</name>
</gene>
<dbReference type="InterPro" id="IPR004988">
    <property type="entry name" value="DUF273"/>
</dbReference>
<keyword evidence="2" id="KW-1185">Reference proteome</keyword>